<evidence type="ECO:0000313" key="2">
    <source>
        <dbReference type="EMBL" id="UPV76291.1"/>
    </source>
</evidence>
<dbReference type="SUPFAM" id="SSF55282">
    <property type="entry name" value="RL5-like"/>
    <property type="match status" value="1"/>
</dbReference>
<dbReference type="HAMAP" id="MF_01112">
    <property type="entry name" value="UPF0201"/>
    <property type="match status" value="1"/>
</dbReference>
<dbReference type="PANTHER" id="PTHR39652:SF1">
    <property type="entry name" value="UPF0201 PROTEIN TK1335"/>
    <property type="match status" value="1"/>
</dbReference>
<dbReference type="KEGG" id="halx:M0R89_05845"/>
<evidence type="ECO:0000256" key="1">
    <source>
        <dbReference type="HAMAP-Rule" id="MF_01112"/>
    </source>
</evidence>
<proteinExistence type="inferred from homology"/>
<dbReference type="PANTHER" id="PTHR39652">
    <property type="entry name" value="UPF0201 PROTEIN TK1335"/>
    <property type="match status" value="1"/>
</dbReference>
<dbReference type="Proteomes" id="UP000830729">
    <property type="component" value="Chromosome"/>
</dbReference>
<comment type="similarity">
    <text evidence="1">Belongs to the UPF0201 family.</text>
</comment>
<protein>
    <recommendedName>
        <fullName evidence="1">UPF0201 protein M0R89_05845</fullName>
    </recommendedName>
</protein>
<dbReference type="AlphaFoldDB" id="A0A8U0I054"/>
<dbReference type="InterPro" id="IPR022803">
    <property type="entry name" value="Ribosomal_uL5_dom_sf"/>
</dbReference>
<reference evidence="2 3" key="1">
    <citation type="submission" date="2022-04" db="EMBL/GenBank/DDBJ databases">
        <title>Diverse halophilic archaea isolated from saline environments.</title>
        <authorList>
            <person name="Cui H.-L."/>
        </authorList>
    </citation>
    <scope>NUCLEOTIDE SEQUENCE [LARGE SCALE GENOMIC DNA]</scope>
    <source>
        <strain evidence="2 3">XZYJT49</strain>
    </source>
</reference>
<dbReference type="EMBL" id="CP096659">
    <property type="protein sequence ID" value="UPV76291.1"/>
    <property type="molecule type" value="Genomic_DNA"/>
</dbReference>
<dbReference type="Gene3D" id="3.30.1440.10">
    <property type="match status" value="1"/>
</dbReference>
<sequence length="141" mass="15647">MTMIYSIDVQVTAPVTDTEIADRVATAIANIFPGAEPEQQHGEVVAEAHSLDHFSELLHRQEILDTARGEFFGNRRGDTFSFDLKKQAAFEGVVNFAVGNPDELGDIHVRVRVEQPSVEEFVDHIAPPTEEGKPVTQDDFE</sequence>
<evidence type="ECO:0000313" key="3">
    <source>
        <dbReference type="Proteomes" id="UP000830729"/>
    </source>
</evidence>
<name>A0A8U0I054_9EURY</name>
<organism evidence="2 3">
    <name type="scientific">Halorussus limi</name>
    <dbReference type="NCBI Taxonomy" id="2938695"/>
    <lineage>
        <taxon>Archaea</taxon>
        <taxon>Methanobacteriati</taxon>
        <taxon>Methanobacteriota</taxon>
        <taxon>Stenosarchaea group</taxon>
        <taxon>Halobacteria</taxon>
        <taxon>Halobacteriales</taxon>
        <taxon>Haladaptataceae</taxon>
        <taxon>Halorussus</taxon>
    </lineage>
</organism>
<gene>
    <name evidence="2" type="ORF">M0R89_05845</name>
</gene>
<dbReference type="Pfam" id="PF01877">
    <property type="entry name" value="RNA_binding"/>
    <property type="match status" value="1"/>
</dbReference>
<accession>A0A8U0I054</accession>
<dbReference type="InterPro" id="IPR002739">
    <property type="entry name" value="PAB1135-like"/>
</dbReference>
<keyword evidence="3" id="KW-1185">Reference proteome</keyword>